<feature type="compositionally biased region" description="Polar residues" evidence="1">
    <location>
        <begin position="1"/>
        <end position="20"/>
    </location>
</feature>
<dbReference type="PANTHER" id="PTHR21580:SF60">
    <property type="entry name" value="SPERM-TAIL PG-RICH REPEAT-CONTAINING PROTEIN 2"/>
    <property type="match status" value="1"/>
</dbReference>
<reference evidence="2" key="1">
    <citation type="submission" date="2021-01" db="EMBL/GenBank/DDBJ databases">
        <authorList>
            <consortium name="Genoscope - CEA"/>
            <person name="William W."/>
        </authorList>
    </citation>
    <scope>NUCLEOTIDE SEQUENCE</scope>
</reference>
<sequence>MSAAPSRNSKRNYTSTTNQGLPGPASYEPKMEVSHVNAPKWTMSGTNSREIPIIKNLPGPGQYDIRLPESQRKTLIYGKAYQIDKESQQKPGPGTYKVEISQLSRTGFKIGSEKRYKDEKKLSPGPGDYHIIMKNHVTSYIIGQQTRSGKIYSNHVGPGQYEIPSLLRTDGGFKMVPRREKTISMITPGPDAYEQLRQERVKSFKIGTSKREGIFQKSTSPGPANYDVQTIKESVGYTIGKGQRQDTKLDVLPGPGSYKPNKPSNAPKYSIYQRYREKTDNSGPGPQSYTIGDFRETKSIIFGQAKRDSYNKIQIPGPGEYDTDLKVKKPQVSIVFGREKRSHSCSENTKLPGPGAYDITSTFFVKKK</sequence>
<accession>A0A8S1XD11</accession>
<feature type="region of interest" description="Disordered" evidence="1">
    <location>
        <begin position="1"/>
        <end position="31"/>
    </location>
</feature>
<organism evidence="2 3">
    <name type="scientific">Paramecium pentaurelia</name>
    <dbReference type="NCBI Taxonomy" id="43138"/>
    <lineage>
        <taxon>Eukaryota</taxon>
        <taxon>Sar</taxon>
        <taxon>Alveolata</taxon>
        <taxon>Ciliophora</taxon>
        <taxon>Intramacronucleata</taxon>
        <taxon>Oligohymenophorea</taxon>
        <taxon>Peniculida</taxon>
        <taxon>Parameciidae</taxon>
        <taxon>Paramecium</taxon>
    </lineage>
</organism>
<name>A0A8S1XD11_9CILI</name>
<dbReference type="InterPro" id="IPR010736">
    <property type="entry name" value="SHIPPO-rpt"/>
</dbReference>
<dbReference type="PANTHER" id="PTHR21580">
    <property type="entry name" value="SHIPPO-1-RELATED"/>
    <property type="match status" value="1"/>
</dbReference>
<evidence type="ECO:0000313" key="2">
    <source>
        <dbReference type="EMBL" id="CAD8199057.1"/>
    </source>
</evidence>
<dbReference type="EMBL" id="CAJJDO010000120">
    <property type="protein sequence ID" value="CAD8199057.1"/>
    <property type="molecule type" value="Genomic_DNA"/>
</dbReference>
<dbReference type="InterPro" id="IPR051291">
    <property type="entry name" value="CIMAP"/>
</dbReference>
<feature type="region of interest" description="Disordered" evidence="1">
    <location>
        <begin position="242"/>
        <end position="268"/>
    </location>
</feature>
<protein>
    <submittedName>
        <fullName evidence="2">Uncharacterized protein</fullName>
    </submittedName>
</protein>
<gene>
    <name evidence="2" type="ORF">PPENT_87.1.T1200140</name>
</gene>
<dbReference type="OrthoDB" id="429991at2759"/>
<proteinExistence type="predicted"/>
<dbReference type="AlphaFoldDB" id="A0A8S1XD11"/>
<dbReference type="Proteomes" id="UP000689195">
    <property type="component" value="Unassembled WGS sequence"/>
</dbReference>
<evidence type="ECO:0000256" key="1">
    <source>
        <dbReference type="SAM" id="MobiDB-lite"/>
    </source>
</evidence>
<keyword evidence="3" id="KW-1185">Reference proteome</keyword>
<evidence type="ECO:0000313" key="3">
    <source>
        <dbReference type="Proteomes" id="UP000689195"/>
    </source>
</evidence>
<dbReference type="Pfam" id="PF07004">
    <property type="entry name" value="SHIPPO-rpt"/>
    <property type="match status" value="6"/>
</dbReference>
<comment type="caution">
    <text evidence="2">The sequence shown here is derived from an EMBL/GenBank/DDBJ whole genome shotgun (WGS) entry which is preliminary data.</text>
</comment>